<gene>
    <name evidence="2" type="ORF">JHL22_15100</name>
</gene>
<keyword evidence="1" id="KW-0472">Membrane</keyword>
<comment type="caution">
    <text evidence="2">The sequence shown here is derived from an EMBL/GenBank/DDBJ whole genome shotgun (WGS) entry which is preliminary data.</text>
</comment>
<name>A0ABS1EHN3_9BURK</name>
<evidence type="ECO:0000256" key="1">
    <source>
        <dbReference type="SAM" id="Phobius"/>
    </source>
</evidence>
<dbReference type="RefSeq" id="WP_200239299.1">
    <property type="nucleotide sequence ID" value="NZ_JAENGP010000024.1"/>
</dbReference>
<organism evidence="2 3">
    <name type="scientific">Advenella mandrilli</name>
    <dbReference type="NCBI Taxonomy" id="2800330"/>
    <lineage>
        <taxon>Bacteria</taxon>
        <taxon>Pseudomonadati</taxon>
        <taxon>Pseudomonadota</taxon>
        <taxon>Betaproteobacteria</taxon>
        <taxon>Burkholderiales</taxon>
        <taxon>Alcaligenaceae</taxon>
    </lineage>
</organism>
<keyword evidence="1" id="KW-0812">Transmembrane</keyword>
<keyword evidence="1" id="KW-1133">Transmembrane helix</keyword>
<evidence type="ECO:0000313" key="3">
    <source>
        <dbReference type="Proteomes" id="UP000635316"/>
    </source>
</evidence>
<evidence type="ECO:0008006" key="4">
    <source>
        <dbReference type="Google" id="ProtNLM"/>
    </source>
</evidence>
<proteinExistence type="predicted"/>
<accession>A0ABS1EHN3</accession>
<reference evidence="2 3" key="1">
    <citation type="submission" date="2020-12" db="EMBL/GenBank/DDBJ databases">
        <authorList>
            <person name="Lu T."/>
            <person name="Wang Q."/>
            <person name="Han X."/>
        </authorList>
    </citation>
    <scope>NUCLEOTIDE SEQUENCE [LARGE SCALE GENOMIC DNA]</scope>
    <source>
        <strain evidence="2 3">WQ 585</strain>
    </source>
</reference>
<sequence>MTEPRKKIDFLYHEVLGEVTAITKRVEELDNHLAKTAKMLVVSIQDAEHITKTLEKLPKDVSDDVQRAMLNTGQKLNTELLTQFQKTHTETKIVLNELSINTAGYAKIALYAAQKMAMLAIVAGAASGLGAALLTLYFNS</sequence>
<protein>
    <recommendedName>
        <fullName evidence="4">StbC</fullName>
    </recommendedName>
</protein>
<dbReference type="EMBL" id="JAENGP010000024">
    <property type="protein sequence ID" value="MBK1782538.1"/>
    <property type="molecule type" value="Genomic_DNA"/>
</dbReference>
<keyword evidence="3" id="KW-1185">Reference proteome</keyword>
<evidence type="ECO:0000313" key="2">
    <source>
        <dbReference type="EMBL" id="MBK1782538.1"/>
    </source>
</evidence>
<feature type="transmembrane region" description="Helical" evidence="1">
    <location>
        <begin position="117"/>
        <end position="138"/>
    </location>
</feature>
<dbReference type="Proteomes" id="UP000635316">
    <property type="component" value="Unassembled WGS sequence"/>
</dbReference>